<keyword evidence="2" id="KW-0560">Oxidoreductase</keyword>
<sequence length="641" mass="69615">MARFIHSILLATSLLSSPSQSRILFPYERRQLTREYVASLPEEDAQLFAFGDQFETLAVNATDKRCRYGPQDGKWPSDKAWQKLAKQLSTTDALIKTTPQASVCYGTTKNEAKCQELTKNWNNSYTHIDDPTEVLSPIYQGLTCQPPAIYDSGNCTLGGYPSYVIKAADVLDIQLGINFARNDGVRLVVKNTGHDFAGKSVGAGSLSIWTHGLKDIQIFDNYVDESGYRGPAVKAGAGVQDFDLYKAVNDKGLVVVGGAGQTVGAMGGYIQGGGHSPLSSIYGMAADQALGFEIVTPTGEFLSANSTSNPDLFWALRGGGGGTFGVVTSVAVKAFKDMPVTAVSWLLDSATIGKDKFWAASQAFVDRASSNADNGTYSYLIMAPSANGKDYTFIMQAFLAPNKTAKETTAILSPYFSRLTALNIPFSPNMTEYKGFYPAWQAHFPLEAQSDVQTAYGSRLFPRSNFDSETGRNITFNVLRQTLEAGQSIIAFNLGPTLARGGNPDNAVNPAWRNAVLHAIAGRRWDVKASVADILAARKSFTNGTMQKWRDVTPGSGSYLNEADRLEPNWQQSFWGDKYARLLQIKKEWDPKDVFWAVNAVGSEGWTVESVDGLPDENGKLCKVNTTSSAATADAPMLQAF</sequence>
<feature type="signal peptide" evidence="3">
    <location>
        <begin position="1"/>
        <end position="21"/>
    </location>
</feature>
<dbReference type="GeneID" id="54573766"/>
<evidence type="ECO:0000256" key="1">
    <source>
        <dbReference type="ARBA" id="ARBA00005466"/>
    </source>
</evidence>
<proteinExistence type="inferred from homology"/>
<gene>
    <name evidence="5" type="ORF">BU26DRAFT_184596</name>
</gene>
<dbReference type="GO" id="GO:0016491">
    <property type="term" value="F:oxidoreductase activity"/>
    <property type="evidence" value="ECO:0007669"/>
    <property type="project" value="UniProtKB-KW"/>
</dbReference>
<dbReference type="Pfam" id="PF08031">
    <property type="entry name" value="BBE"/>
    <property type="match status" value="1"/>
</dbReference>
<dbReference type="RefSeq" id="XP_033675936.1">
    <property type="nucleotide sequence ID" value="XM_033820436.1"/>
</dbReference>
<name>A0A6A6HT03_9PLEO</name>
<dbReference type="InterPro" id="IPR012951">
    <property type="entry name" value="BBE"/>
</dbReference>
<keyword evidence="6" id="KW-1185">Reference proteome</keyword>
<dbReference type="GO" id="GO:0071949">
    <property type="term" value="F:FAD binding"/>
    <property type="evidence" value="ECO:0007669"/>
    <property type="project" value="InterPro"/>
</dbReference>
<organism evidence="5 6">
    <name type="scientific">Trematosphaeria pertusa</name>
    <dbReference type="NCBI Taxonomy" id="390896"/>
    <lineage>
        <taxon>Eukaryota</taxon>
        <taxon>Fungi</taxon>
        <taxon>Dikarya</taxon>
        <taxon>Ascomycota</taxon>
        <taxon>Pezizomycotina</taxon>
        <taxon>Dothideomycetes</taxon>
        <taxon>Pleosporomycetidae</taxon>
        <taxon>Pleosporales</taxon>
        <taxon>Massarineae</taxon>
        <taxon>Trematosphaeriaceae</taxon>
        <taxon>Trematosphaeria</taxon>
    </lineage>
</organism>
<dbReference type="InterPro" id="IPR016166">
    <property type="entry name" value="FAD-bd_PCMH"/>
</dbReference>
<dbReference type="InterPro" id="IPR006094">
    <property type="entry name" value="Oxid_FAD_bind_N"/>
</dbReference>
<evidence type="ECO:0000256" key="3">
    <source>
        <dbReference type="SAM" id="SignalP"/>
    </source>
</evidence>
<dbReference type="InterPro" id="IPR036318">
    <property type="entry name" value="FAD-bd_PCMH-like_sf"/>
</dbReference>
<protein>
    <submittedName>
        <fullName evidence="5">FAD-binding domain-containing protein</fullName>
    </submittedName>
</protein>
<dbReference type="AlphaFoldDB" id="A0A6A6HT03"/>
<dbReference type="PROSITE" id="PS51387">
    <property type="entry name" value="FAD_PCMH"/>
    <property type="match status" value="1"/>
</dbReference>
<dbReference type="Pfam" id="PF01565">
    <property type="entry name" value="FAD_binding_4"/>
    <property type="match status" value="1"/>
</dbReference>
<keyword evidence="3" id="KW-0732">Signal</keyword>
<comment type="similarity">
    <text evidence="1">Belongs to the oxygen-dependent FAD-linked oxidoreductase family.</text>
</comment>
<reference evidence="5" key="1">
    <citation type="journal article" date="2020" name="Stud. Mycol.">
        <title>101 Dothideomycetes genomes: a test case for predicting lifestyles and emergence of pathogens.</title>
        <authorList>
            <person name="Haridas S."/>
            <person name="Albert R."/>
            <person name="Binder M."/>
            <person name="Bloem J."/>
            <person name="Labutti K."/>
            <person name="Salamov A."/>
            <person name="Andreopoulos B."/>
            <person name="Baker S."/>
            <person name="Barry K."/>
            <person name="Bills G."/>
            <person name="Bluhm B."/>
            <person name="Cannon C."/>
            <person name="Castanera R."/>
            <person name="Culley D."/>
            <person name="Daum C."/>
            <person name="Ezra D."/>
            <person name="Gonzalez J."/>
            <person name="Henrissat B."/>
            <person name="Kuo A."/>
            <person name="Liang C."/>
            <person name="Lipzen A."/>
            <person name="Lutzoni F."/>
            <person name="Magnuson J."/>
            <person name="Mondo S."/>
            <person name="Nolan M."/>
            <person name="Ohm R."/>
            <person name="Pangilinan J."/>
            <person name="Park H.-J."/>
            <person name="Ramirez L."/>
            <person name="Alfaro M."/>
            <person name="Sun H."/>
            <person name="Tritt A."/>
            <person name="Yoshinaga Y."/>
            <person name="Zwiers L.-H."/>
            <person name="Turgeon B."/>
            <person name="Goodwin S."/>
            <person name="Spatafora J."/>
            <person name="Crous P."/>
            <person name="Grigoriev I."/>
        </authorList>
    </citation>
    <scope>NUCLEOTIDE SEQUENCE</scope>
    <source>
        <strain evidence="5">CBS 122368</strain>
    </source>
</reference>
<feature type="domain" description="FAD-binding PCMH-type" evidence="4">
    <location>
        <begin position="157"/>
        <end position="337"/>
    </location>
</feature>
<evidence type="ECO:0000313" key="6">
    <source>
        <dbReference type="Proteomes" id="UP000800094"/>
    </source>
</evidence>
<feature type="chain" id="PRO_5025441276" evidence="3">
    <location>
        <begin position="22"/>
        <end position="641"/>
    </location>
</feature>
<dbReference type="Gene3D" id="3.30.465.10">
    <property type="match status" value="2"/>
</dbReference>
<dbReference type="OrthoDB" id="9983560at2759"/>
<dbReference type="SUPFAM" id="SSF56176">
    <property type="entry name" value="FAD-binding/transporter-associated domain-like"/>
    <property type="match status" value="1"/>
</dbReference>
<evidence type="ECO:0000313" key="5">
    <source>
        <dbReference type="EMBL" id="KAF2240932.1"/>
    </source>
</evidence>
<evidence type="ECO:0000256" key="2">
    <source>
        <dbReference type="ARBA" id="ARBA00023002"/>
    </source>
</evidence>
<dbReference type="Proteomes" id="UP000800094">
    <property type="component" value="Unassembled WGS sequence"/>
</dbReference>
<evidence type="ECO:0000259" key="4">
    <source>
        <dbReference type="PROSITE" id="PS51387"/>
    </source>
</evidence>
<dbReference type="PANTHER" id="PTHR13878:SF91">
    <property type="entry name" value="FAD BINDING DOMAIN PROTEIN (AFU_ORTHOLOGUE AFUA_6G12070)-RELATED"/>
    <property type="match status" value="1"/>
</dbReference>
<accession>A0A6A6HT03</accession>
<dbReference type="InterPro" id="IPR016169">
    <property type="entry name" value="FAD-bd_PCMH_sub2"/>
</dbReference>
<dbReference type="PANTHER" id="PTHR13878">
    <property type="entry name" value="GULONOLACTONE OXIDASE"/>
    <property type="match status" value="1"/>
</dbReference>
<dbReference type="EMBL" id="ML987214">
    <property type="protein sequence ID" value="KAF2240932.1"/>
    <property type="molecule type" value="Genomic_DNA"/>
</dbReference>
<dbReference type="InterPro" id="IPR050432">
    <property type="entry name" value="FAD-linked_Oxidoreductases_BP"/>
</dbReference>